<keyword evidence="3" id="KW-1185">Reference proteome</keyword>
<feature type="region of interest" description="Disordered" evidence="1">
    <location>
        <begin position="330"/>
        <end position="405"/>
    </location>
</feature>
<evidence type="ECO:0000313" key="3">
    <source>
        <dbReference type="Proteomes" id="UP001219525"/>
    </source>
</evidence>
<gene>
    <name evidence="2" type="ORF">GGX14DRAFT_545088</name>
</gene>
<dbReference type="Proteomes" id="UP001219525">
    <property type="component" value="Unassembled WGS sequence"/>
</dbReference>
<feature type="region of interest" description="Disordered" evidence="1">
    <location>
        <begin position="103"/>
        <end position="146"/>
    </location>
</feature>
<evidence type="ECO:0000313" key="2">
    <source>
        <dbReference type="EMBL" id="KAJ7199486.1"/>
    </source>
</evidence>
<evidence type="ECO:0000256" key="1">
    <source>
        <dbReference type="SAM" id="MobiDB-lite"/>
    </source>
</evidence>
<sequence>MASSCSKDVKKGAERVCTRVKVVSGAYGNFIASLHPDPQFENVRLVINVWLPFAIYSMTRNASKLSHGGWLTNAMVFTPVPTTAMVSLTTTAVVALGDVCARPEPGRSTSGSAELHPRCHKRSPRRARIPSATSRPPELPDDLLTRGPLHTLPISRTRIAHTAPYAHAAALSRRTHALGILRHPPNVIHRVIVGDISNTTLTTLVQPRHPHSSSALAFKCGTQRSSSTQTATDAVPVNHFFLLLDSHHAALGTPAALMALFPTPTCSEADRTLVGELPGRVNRRVDRRLSSPEGARAPRKLETCINIPAVEPSAARFRVNAAGAIEILLDSDSDDGAGPAPRRITLPSPPPSSPATLPRAAPTPSPPTPDVSPVAALAPLPAAAPPELPPLVSSESAHREDVGDGRALRIRRASRVHFGGIPSIWGIPRMPTTLVADLEFLIERARGKLWTPDGLVKNKDNDSWDGGSGAADSKVMVTYHPDLPPELSRRVRMSCKGQRPRPHQFASDKHGRRGRIPCLLKSHSPIAANDWDRTPSTTNAGEAQHAWTKKQTGIKLAPVVATETACEVDADVCEELRTSAASGVLTNSLNEATNRRRTGAGGCATPPISPSLVDACSGTKRPRSCCHHSPSRDTVLFNPGSAA</sequence>
<name>A0AAD6V066_9AGAR</name>
<feature type="compositionally biased region" description="Pro residues" evidence="1">
    <location>
        <begin position="361"/>
        <end position="370"/>
    </location>
</feature>
<dbReference type="AlphaFoldDB" id="A0AAD6V066"/>
<feature type="compositionally biased region" description="Basic residues" evidence="1">
    <location>
        <begin position="118"/>
        <end position="128"/>
    </location>
</feature>
<comment type="caution">
    <text evidence="2">The sequence shown here is derived from an EMBL/GenBank/DDBJ whole genome shotgun (WGS) entry which is preliminary data.</text>
</comment>
<reference evidence="2" key="1">
    <citation type="submission" date="2023-03" db="EMBL/GenBank/DDBJ databases">
        <title>Massive genome expansion in bonnet fungi (Mycena s.s.) driven by repeated elements and novel gene families across ecological guilds.</title>
        <authorList>
            <consortium name="Lawrence Berkeley National Laboratory"/>
            <person name="Harder C.B."/>
            <person name="Miyauchi S."/>
            <person name="Viragh M."/>
            <person name="Kuo A."/>
            <person name="Thoen E."/>
            <person name="Andreopoulos B."/>
            <person name="Lu D."/>
            <person name="Skrede I."/>
            <person name="Drula E."/>
            <person name="Henrissat B."/>
            <person name="Morin E."/>
            <person name="Kohler A."/>
            <person name="Barry K."/>
            <person name="LaButti K."/>
            <person name="Morin E."/>
            <person name="Salamov A."/>
            <person name="Lipzen A."/>
            <person name="Mereny Z."/>
            <person name="Hegedus B."/>
            <person name="Baldrian P."/>
            <person name="Stursova M."/>
            <person name="Weitz H."/>
            <person name="Taylor A."/>
            <person name="Grigoriev I.V."/>
            <person name="Nagy L.G."/>
            <person name="Martin F."/>
            <person name="Kauserud H."/>
        </authorList>
    </citation>
    <scope>NUCLEOTIDE SEQUENCE</scope>
    <source>
        <strain evidence="2">9144</strain>
    </source>
</reference>
<feature type="compositionally biased region" description="Low complexity" evidence="1">
    <location>
        <begin position="371"/>
        <end position="381"/>
    </location>
</feature>
<accession>A0AAD6V066</accession>
<organism evidence="2 3">
    <name type="scientific">Mycena pura</name>
    <dbReference type="NCBI Taxonomy" id="153505"/>
    <lineage>
        <taxon>Eukaryota</taxon>
        <taxon>Fungi</taxon>
        <taxon>Dikarya</taxon>
        <taxon>Basidiomycota</taxon>
        <taxon>Agaricomycotina</taxon>
        <taxon>Agaricomycetes</taxon>
        <taxon>Agaricomycetidae</taxon>
        <taxon>Agaricales</taxon>
        <taxon>Marasmiineae</taxon>
        <taxon>Mycenaceae</taxon>
        <taxon>Mycena</taxon>
    </lineage>
</organism>
<dbReference type="EMBL" id="JARJCW010000068">
    <property type="protein sequence ID" value="KAJ7199486.1"/>
    <property type="molecule type" value="Genomic_DNA"/>
</dbReference>
<protein>
    <submittedName>
        <fullName evidence="2">Uncharacterized protein</fullName>
    </submittedName>
</protein>
<proteinExistence type="predicted"/>
<feature type="compositionally biased region" description="Basic and acidic residues" evidence="1">
    <location>
        <begin position="396"/>
        <end position="405"/>
    </location>
</feature>